<protein>
    <submittedName>
        <fullName evidence="1">Uncharacterized protein</fullName>
    </submittedName>
</protein>
<dbReference type="AlphaFoldDB" id="A0A4D6M9Q5"/>
<keyword evidence="2" id="KW-1185">Reference proteome</keyword>
<accession>A0A4D6M9Q5</accession>
<proteinExistence type="predicted"/>
<reference evidence="1 2" key="1">
    <citation type="submission" date="2019-04" db="EMBL/GenBank/DDBJ databases">
        <title>An improved genome assembly and genetic linkage map for asparagus bean, Vigna unguiculata ssp. sesquipedialis.</title>
        <authorList>
            <person name="Xia Q."/>
            <person name="Zhang R."/>
            <person name="Dong Y."/>
        </authorList>
    </citation>
    <scope>NUCLEOTIDE SEQUENCE [LARGE SCALE GENOMIC DNA]</scope>
    <source>
        <tissue evidence="1">Leaf</tissue>
    </source>
</reference>
<evidence type="ECO:0000313" key="1">
    <source>
        <dbReference type="EMBL" id="QCD96836.1"/>
    </source>
</evidence>
<sequence>MCLKYAVLVLQFDQIGWAYFGSVLDYWCRMCVRESVSKPAILAQASPARLGEICRDAYPLSARGHRSGGEFWSLGEGSSRLGE</sequence>
<gene>
    <name evidence="1" type="ORF">DEO72_LG6g1546</name>
</gene>
<evidence type="ECO:0000313" key="2">
    <source>
        <dbReference type="Proteomes" id="UP000501690"/>
    </source>
</evidence>
<dbReference type="EMBL" id="CP039350">
    <property type="protein sequence ID" value="QCD96836.1"/>
    <property type="molecule type" value="Genomic_DNA"/>
</dbReference>
<name>A0A4D6M9Q5_VIGUN</name>
<organism evidence="1 2">
    <name type="scientific">Vigna unguiculata</name>
    <name type="common">Cowpea</name>
    <dbReference type="NCBI Taxonomy" id="3917"/>
    <lineage>
        <taxon>Eukaryota</taxon>
        <taxon>Viridiplantae</taxon>
        <taxon>Streptophyta</taxon>
        <taxon>Embryophyta</taxon>
        <taxon>Tracheophyta</taxon>
        <taxon>Spermatophyta</taxon>
        <taxon>Magnoliopsida</taxon>
        <taxon>eudicotyledons</taxon>
        <taxon>Gunneridae</taxon>
        <taxon>Pentapetalae</taxon>
        <taxon>rosids</taxon>
        <taxon>fabids</taxon>
        <taxon>Fabales</taxon>
        <taxon>Fabaceae</taxon>
        <taxon>Papilionoideae</taxon>
        <taxon>50 kb inversion clade</taxon>
        <taxon>NPAAA clade</taxon>
        <taxon>indigoferoid/millettioid clade</taxon>
        <taxon>Phaseoleae</taxon>
        <taxon>Vigna</taxon>
    </lineage>
</organism>
<dbReference type="Proteomes" id="UP000501690">
    <property type="component" value="Linkage Group LG6"/>
</dbReference>